<feature type="transmembrane region" description="Helical" evidence="4">
    <location>
        <begin position="34"/>
        <end position="53"/>
    </location>
</feature>
<evidence type="ECO:0000313" key="7">
    <source>
        <dbReference type="Proteomes" id="UP000638014"/>
    </source>
</evidence>
<keyword evidence="7" id="KW-1185">Reference proteome</keyword>
<protein>
    <submittedName>
        <fullName evidence="6">Sensor histidine kinase</fullName>
    </submittedName>
</protein>
<keyword evidence="1" id="KW-0808">Transferase</keyword>
<dbReference type="GO" id="GO:0000155">
    <property type="term" value="F:phosphorelay sensor kinase activity"/>
    <property type="evidence" value="ECO:0007669"/>
    <property type="project" value="InterPro"/>
</dbReference>
<dbReference type="GO" id="GO:0016020">
    <property type="term" value="C:membrane"/>
    <property type="evidence" value="ECO:0007669"/>
    <property type="project" value="InterPro"/>
</dbReference>
<dbReference type="PANTHER" id="PTHR24421">
    <property type="entry name" value="NITRATE/NITRITE SENSOR PROTEIN NARX-RELATED"/>
    <property type="match status" value="1"/>
</dbReference>
<dbReference type="CDD" id="cd16917">
    <property type="entry name" value="HATPase_UhpB-NarQ-NarX-like"/>
    <property type="match status" value="1"/>
</dbReference>
<keyword evidence="4" id="KW-1133">Transmembrane helix</keyword>
<organism evidence="6 7">
    <name type="scientific">Neiella litorisoli</name>
    <dbReference type="NCBI Taxonomy" id="2771431"/>
    <lineage>
        <taxon>Bacteria</taxon>
        <taxon>Pseudomonadati</taxon>
        <taxon>Pseudomonadota</taxon>
        <taxon>Gammaproteobacteria</taxon>
        <taxon>Alteromonadales</taxon>
        <taxon>Echinimonadaceae</taxon>
        <taxon>Neiella</taxon>
    </lineage>
</organism>
<gene>
    <name evidence="6" type="ORF">IC617_17430</name>
</gene>
<proteinExistence type="predicted"/>
<evidence type="ECO:0000256" key="1">
    <source>
        <dbReference type="ARBA" id="ARBA00022679"/>
    </source>
</evidence>
<dbReference type="GO" id="GO:0046983">
    <property type="term" value="F:protein dimerization activity"/>
    <property type="evidence" value="ECO:0007669"/>
    <property type="project" value="InterPro"/>
</dbReference>
<name>A0A8J6QN53_9GAMM</name>
<dbReference type="SUPFAM" id="SSF55874">
    <property type="entry name" value="ATPase domain of HSP90 chaperone/DNA topoisomerase II/histidine kinase"/>
    <property type="match status" value="1"/>
</dbReference>
<feature type="transmembrane region" description="Helical" evidence="4">
    <location>
        <begin position="9"/>
        <end position="28"/>
    </location>
</feature>
<feature type="transmembrane region" description="Helical" evidence="4">
    <location>
        <begin position="62"/>
        <end position="78"/>
    </location>
</feature>
<evidence type="ECO:0000313" key="6">
    <source>
        <dbReference type="EMBL" id="MBD1391211.1"/>
    </source>
</evidence>
<dbReference type="Pfam" id="PF07730">
    <property type="entry name" value="HisKA_3"/>
    <property type="match status" value="1"/>
</dbReference>
<evidence type="ECO:0000256" key="2">
    <source>
        <dbReference type="ARBA" id="ARBA00022777"/>
    </source>
</evidence>
<reference evidence="6" key="1">
    <citation type="submission" date="2020-09" db="EMBL/GenBank/DDBJ databases">
        <title>A novel bacterium of genus Neiella, isolated from South China Sea.</title>
        <authorList>
            <person name="Huang H."/>
            <person name="Mo K."/>
            <person name="Hu Y."/>
        </authorList>
    </citation>
    <scope>NUCLEOTIDE SEQUENCE</scope>
    <source>
        <strain evidence="6">HB171785</strain>
    </source>
</reference>
<sequence length="372" mass="40959">MNKLNRDDLVLSLSGLVTYAVVIWVDALNGHLTMFRFGLFGAMTLAFCVATMWRPAANSMPLLRLALLLQCLCAIAIYADYKSLVVPVILVICAAQMPAFLGLNRWWYGLAALNIAVLLVDMSSGLSQTDVITNLVFLSFELFAALSTRSRLIAQEQQKLLEATNLQLRAAQSMLSQQSQHNERLRIARDLHDSLGHHLTALSLQLEHAIHQPPDDSSKLFQSLKLQVNETLQQARSVVRHMRQQSRFSLPDFVAELQLGLPPGITLGFSGAQQELPADISEQLAYCIQEAVSNAIRHGRATDIAIEMVRQPQFKLQIRDNGVGCSNVHYGNGLNGIAERAKQLGGQLMINKLPSGFAITIELAALPEEALA</sequence>
<keyword evidence="3" id="KW-0902">Two-component regulatory system</keyword>
<evidence type="ECO:0000256" key="4">
    <source>
        <dbReference type="SAM" id="Phobius"/>
    </source>
</evidence>
<comment type="caution">
    <text evidence="6">The sequence shown here is derived from an EMBL/GenBank/DDBJ whole genome shotgun (WGS) entry which is preliminary data.</text>
</comment>
<accession>A0A8J6QN53</accession>
<dbReference type="RefSeq" id="WP_191146269.1">
    <property type="nucleotide sequence ID" value="NZ_JACXAF010000031.1"/>
</dbReference>
<dbReference type="PANTHER" id="PTHR24421:SF59">
    <property type="entry name" value="OXYGEN SENSOR HISTIDINE KINASE NREB"/>
    <property type="match status" value="1"/>
</dbReference>
<feature type="domain" description="Signal transduction histidine kinase subgroup 3 dimerisation and phosphoacceptor" evidence="5">
    <location>
        <begin position="183"/>
        <end position="245"/>
    </location>
</feature>
<keyword evidence="4" id="KW-0812">Transmembrane</keyword>
<evidence type="ECO:0000259" key="5">
    <source>
        <dbReference type="Pfam" id="PF07730"/>
    </source>
</evidence>
<dbReference type="Proteomes" id="UP000638014">
    <property type="component" value="Unassembled WGS sequence"/>
</dbReference>
<dbReference type="AlphaFoldDB" id="A0A8J6QN53"/>
<keyword evidence="4" id="KW-0472">Membrane</keyword>
<feature type="transmembrane region" description="Helical" evidence="4">
    <location>
        <begin position="84"/>
        <end position="101"/>
    </location>
</feature>
<keyword evidence="2 6" id="KW-0418">Kinase</keyword>
<feature type="transmembrane region" description="Helical" evidence="4">
    <location>
        <begin position="106"/>
        <end position="125"/>
    </location>
</feature>
<dbReference type="InterPro" id="IPR036890">
    <property type="entry name" value="HATPase_C_sf"/>
</dbReference>
<evidence type="ECO:0000256" key="3">
    <source>
        <dbReference type="ARBA" id="ARBA00023012"/>
    </source>
</evidence>
<dbReference type="EMBL" id="JACXAF010000031">
    <property type="protein sequence ID" value="MBD1391211.1"/>
    <property type="molecule type" value="Genomic_DNA"/>
</dbReference>
<dbReference type="Gene3D" id="3.30.565.10">
    <property type="entry name" value="Histidine kinase-like ATPase, C-terminal domain"/>
    <property type="match status" value="1"/>
</dbReference>
<dbReference type="InterPro" id="IPR050482">
    <property type="entry name" value="Sensor_HK_TwoCompSys"/>
</dbReference>
<dbReference type="InterPro" id="IPR011712">
    <property type="entry name" value="Sig_transdc_His_kin_sub3_dim/P"/>
</dbReference>
<dbReference type="Gene3D" id="1.20.5.1930">
    <property type="match status" value="1"/>
</dbReference>